<feature type="compositionally biased region" description="Basic and acidic residues" evidence="1">
    <location>
        <begin position="10"/>
        <end position="21"/>
    </location>
</feature>
<dbReference type="Gene3D" id="2.40.70.10">
    <property type="entry name" value="Acid Proteases"/>
    <property type="match status" value="1"/>
</dbReference>
<comment type="caution">
    <text evidence="3">The sequence shown here is derived from an EMBL/GenBank/DDBJ whole genome shotgun (WGS) entry which is preliminary data.</text>
</comment>
<name>A0ABR0R1E7_GOSAR</name>
<dbReference type="InterPro" id="IPR043502">
    <property type="entry name" value="DNA/RNA_pol_sf"/>
</dbReference>
<organism evidence="3 4">
    <name type="scientific">Gossypium arboreum</name>
    <name type="common">Tree cotton</name>
    <name type="synonym">Gossypium nanking</name>
    <dbReference type="NCBI Taxonomy" id="29729"/>
    <lineage>
        <taxon>Eukaryota</taxon>
        <taxon>Viridiplantae</taxon>
        <taxon>Streptophyta</taxon>
        <taxon>Embryophyta</taxon>
        <taxon>Tracheophyta</taxon>
        <taxon>Spermatophyta</taxon>
        <taxon>Magnoliopsida</taxon>
        <taxon>eudicotyledons</taxon>
        <taxon>Gunneridae</taxon>
        <taxon>Pentapetalae</taxon>
        <taxon>rosids</taxon>
        <taxon>malvids</taxon>
        <taxon>Malvales</taxon>
        <taxon>Malvaceae</taxon>
        <taxon>Malvoideae</taxon>
        <taxon>Gossypium</taxon>
    </lineage>
</organism>
<dbReference type="InterPro" id="IPR053134">
    <property type="entry name" value="RNA-dir_DNA_polymerase"/>
</dbReference>
<dbReference type="InterPro" id="IPR000477">
    <property type="entry name" value="RT_dom"/>
</dbReference>
<dbReference type="CDD" id="cd00303">
    <property type="entry name" value="retropepsin_like"/>
    <property type="match status" value="1"/>
</dbReference>
<dbReference type="InterPro" id="IPR043128">
    <property type="entry name" value="Rev_trsase/Diguanyl_cyclase"/>
</dbReference>
<feature type="region of interest" description="Disordered" evidence="1">
    <location>
        <begin position="1"/>
        <end position="21"/>
    </location>
</feature>
<dbReference type="Pfam" id="PF08284">
    <property type="entry name" value="RVP_2"/>
    <property type="match status" value="1"/>
</dbReference>
<dbReference type="Proteomes" id="UP001358586">
    <property type="component" value="Chromosome 1"/>
</dbReference>
<evidence type="ECO:0000313" key="3">
    <source>
        <dbReference type="EMBL" id="KAK5845366.1"/>
    </source>
</evidence>
<evidence type="ECO:0000313" key="4">
    <source>
        <dbReference type="Proteomes" id="UP001358586"/>
    </source>
</evidence>
<dbReference type="PANTHER" id="PTHR24559:SF444">
    <property type="entry name" value="REVERSE TRANSCRIPTASE DOMAIN-CONTAINING PROTEIN"/>
    <property type="match status" value="1"/>
</dbReference>
<evidence type="ECO:0000256" key="1">
    <source>
        <dbReference type="SAM" id="MobiDB-lite"/>
    </source>
</evidence>
<dbReference type="SUPFAM" id="SSF56672">
    <property type="entry name" value="DNA/RNA polymerases"/>
    <property type="match status" value="1"/>
</dbReference>
<keyword evidence="4" id="KW-1185">Reference proteome</keyword>
<gene>
    <name evidence="3" type="ORF">PVK06_001539</name>
</gene>
<dbReference type="InterPro" id="IPR021109">
    <property type="entry name" value="Peptidase_aspartic_dom_sf"/>
</dbReference>
<sequence length="459" mass="51772">MGNASGGQRGSRDATTRSEARAPARAYVIRAREDASSPDVITGTFTLFDTNVIALIDLGSTHSYICETLASSKTLPIESTEFVIRVSNPLGRYVLVDKVCKKCPLVIRGSCFPADLMLLPFDKFDIILGLDWLIVHDAVVNCKSKTMDLRCANNEMIRVESTDLKGLPAVISSMLAQKYARKGCEAYLAYVLDDKELEIKPESVLVVCGYPDVFPEELPGLPPVREIEFGIELVPGTTPISIAPYHMAPTELKELKAQLQELTDRGFARPSFSPWGAPVLFVKKKEGTMRLCIDYRQLNKVTIKNKYPLPRIDDLFDQLKGASVFSKIDLRSGYYQLRIRDSDVPKTAFRTRYGHYEFLVMPFGLTNAPAVFMDLMNRIFRQYSDRFVVVFIDDILVYSRDETEHAEHLRLVLQILRDKQLYAKFSKCEFWLREVSFLGHVVSASGIRVDPSKISAILN</sequence>
<dbReference type="PANTHER" id="PTHR24559">
    <property type="entry name" value="TRANSPOSON TY3-I GAG-POL POLYPROTEIN"/>
    <property type="match status" value="1"/>
</dbReference>
<dbReference type="Gene3D" id="3.30.70.270">
    <property type="match status" value="1"/>
</dbReference>
<dbReference type="EMBL" id="JARKNE010000001">
    <property type="protein sequence ID" value="KAK5845366.1"/>
    <property type="molecule type" value="Genomic_DNA"/>
</dbReference>
<accession>A0ABR0R1E7</accession>
<dbReference type="PROSITE" id="PS50878">
    <property type="entry name" value="RT_POL"/>
    <property type="match status" value="1"/>
</dbReference>
<evidence type="ECO:0000259" key="2">
    <source>
        <dbReference type="PROSITE" id="PS50878"/>
    </source>
</evidence>
<feature type="domain" description="Reverse transcriptase" evidence="2">
    <location>
        <begin position="263"/>
        <end position="442"/>
    </location>
</feature>
<reference evidence="3 4" key="1">
    <citation type="submission" date="2023-03" db="EMBL/GenBank/DDBJ databases">
        <title>WGS of Gossypium arboreum.</title>
        <authorList>
            <person name="Yu D."/>
        </authorList>
    </citation>
    <scope>NUCLEOTIDE SEQUENCE [LARGE SCALE GENOMIC DNA]</scope>
    <source>
        <tissue evidence="3">Leaf</tissue>
    </source>
</reference>
<protein>
    <recommendedName>
        <fullName evidence="2">Reverse transcriptase domain-containing protein</fullName>
    </recommendedName>
</protein>
<dbReference type="Gene3D" id="3.10.10.10">
    <property type="entry name" value="HIV Type 1 Reverse Transcriptase, subunit A, domain 1"/>
    <property type="match status" value="1"/>
</dbReference>
<dbReference type="CDD" id="cd01647">
    <property type="entry name" value="RT_LTR"/>
    <property type="match status" value="1"/>
</dbReference>
<proteinExistence type="predicted"/>
<dbReference type="Pfam" id="PF00078">
    <property type="entry name" value="RVT_1"/>
    <property type="match status" value="1"/>
</dbReference>